<dbReference type="AlphaFoldDB" id="A0A2M6WJM4"/>
<evidence type="ECO:0000256" key="1">
    <source>
        <dbReference type="SAM" id="Phobius"/>
    </source>
</evidence>
<sequence length="523" mass="58325">MKLKKIKVKKGDEPTAVAEAVLDIEEDVIVLVIPKLSRFAESKSNFKLIKKQADILNKQIIIESVDEDIIEYAQEVGLESRNPFMEERKKRFADIVGPTKKSYVPEDEREEEAEYIEEVKEVKISKNPLFKLRGEPVRDKINRLSKKKIVIAISTLILLVLIYVAVTILPRASANLITTKHNYIFDSLVSVRTDAPQIDIEERIIPGQLFIKSKTMSFSFEANDERFVERKATGEVTIYNEYSSKSQELVVNTRFMTPSGKIYKITKAVTIPGATLKDGKIIRSSITVPVAADQPGPEYNTGPVTKLTIPGFANTAQAEGFYGEFKQSVDGGFIGTTKVPNEADIEKGKQESLVAIRELLETELAQQVPEGFIQLPSAKKFTLLKQSVDTSTNQEGKFTILVEAEINLLGFKHESIEDLVTKTYELENEDSNLKVISGEPVYKEEGAINPKSGAMSILVKLDSVLAKNIIVDTVKAQMAGQSEAGLKNIIFSMPGIENANISLWPFWVRTVPNKLNKITINIE</sequence>
<reference evidence="3" key="1">
    <citation type="submission" date="2017-09" db="EMBL/GenBank/DDBJ databases">
        <title>Depth-based differentiation of microbial function through sediment-hosted aquifers and enrichment of novel symbionts in the deep terrestrial subsurface.</title>
        <authorList>
            <person name="Probst A.J."/>
            <person name="Ladd B."/>
            <person name="Jarett J.K."/>
            <person name="Geller-Mcgrath D.E."/>
            <person name="Sieber C.M.K."/>
            <person name="Emerson J.B."/>
            <person name="Anantharaman K."/>
            <person name="Thomas B.C."/>
            <person name="Malmstrom R."/>
            <person name="Stieglmeier M."/>
            <person name="Klingl A."/>
            <person name="Woyke T."/>
            <person name="Ryan C.M."/>
            <person name="Banfield J.F."/>
        </authorList>
    </citation>
    <scope>NUCLEOTIDE SEQUENCE [LARGE SCALE GENOMIC DNA]</scope>
</reference>
<evidence type="ECO:0000313" key="3">
    <source>
        <dbReference type="Proteomes" id="UP000229112"/>
    </source>
</evidence>
<keyword evidence="1" id="KW-0472">Membrane</keyword>
<name>A0A2M6WJM4_9BACT</name>
<accession>A0A2M6WJM4</accession>
<gene>
    <name evidence="2" type="ORF">COU06_02470</name>
</gene>
<evidence type="ECO:0000313" key="2">
    <source>
        <dbReference type="EMBL" id="PIT92969.1"/>
    </source>
</evidence>
<keyword evidence="1" id="KW-0812">Transmembrane</keyword>
<evidence type="ECO:0008006" key="4">
    <source>
        <dbReference type="Google" id="ProtNLM"/>
    </source>
</evidence>
<protein>
    <recommendedName>
        <fullName evidence="4">Baseplate protein J-like domain-containing protein</fullName>
    </recommendedName>
</protein>
<proteinExistence type="predicted"/>
<dbReference type="Proteomes" id="UP000229112">
    <property type="component" value="Unassembled WGS sequence"/>
</dbReference>
<feature type="transmembrane region" description="Helical" evidence="1">
    <location>
        <begin position="149"/>
        <end position="169"/>
    </location>
</feature>
<comment type="caution">
    <text evidence="2">The sequence shown here is derived from an EMBL/GenBank/DDBJ whole genome shotgun (WGS) entry which is preliminary data.</text>
</comment>
<dbReference type="EMBL" id="PFAY01000023">
    <property type="protein sequence ID" value="PIT92969.1"/>
    <property type="molecule type" value="Genomic_DNA"/>
</dbReference>
<keyword evidence="1" id="KW-1133">Transmembrane helix</keyword>
<organism evidence="2 3">
    <name type="scientific">Candidatus Harrisonbacteria bacterium CG10_big_fil_rev_8_21_14_0_10_38_8</name>
    <dbReference type="NCBI Taxonomy" id="1974582"/>
    <lineage>
        <taxon>Bacteria</taxon>
        <taxon>Candidatus Harrisoniibacteriota</taxon>
    </lineage>
</organism>